<protein>
    <submittedName>
        <fullName evidence="2">Uncharacterized protein</fullName>
    </submittedName>
</protein>
<comment type="caution">
    <text evidence="2">The sequence shown here is derived from an EMBL/GenBank/DDBJ whole genome shotgun (WGS) entry which is preliminary data.</text>
</comment>
<dbReference type="AlphaFoldDB" id="A0A413YYI2"/>
<gene>
    <name evidence="2" type="ORF">DW856_15980</name>
</gene>
<dbReference type="Proteomes" id="UP000283513">
    <property type="component" value="Unassembled WGS sequence"/>
</dbReference>
<evidence type="ECO:0000256" key="1">
    <source>
        <dbReference type="SAM" id="MobiDB-lite"/>
    </source>
</evidence>
<proteinExistence type="predicted"/>
<accession>A0A413YYI2</accession>
<organism evidence="2 3">
    <name type="scientific">Roseburia intestinalis</name>
    <dbReference type="NCBI Taxonomy" id="166486"/>
    <lineage>
        <taxon>Bacteria</taxon>
        <taxon>Bacillati</taxon>
        <taxon>Bacillota</taxon>
        <taxon>Clostridia</taxon>
        <taxon>Lachnospirales</taxon>
        <taxon>Lachnospiraceae</taxon>
        <taxon>Roseburia</taxon>
    </lineage>
</organism>
<reference evidence="2 3" key="1">
    <citation type="submission" date="2018-08" db="EMBL/GenBank/DDBJ databases">
        <title>A genome reference for cultivated species of the human gut microbiota.</title>
        <authorList>
            <person name="Zou Y."/>
            <person name="Xue W."/>
            <person name="Luo G."/>
        </authorList>
    </citation>
    <scope>NUCLEOTIDE SEQUENCE [LARGE SCALE GENOMIC DNA]</scope>
    <source>
        <strain evidence="2 3">AM37-1AC</strain>
    </source>
</reference>
<sequence length="175" mass="20002">MNMSGAYQNPIYNQQMQQYGQQYAYNPYMNQPRIDNTQNYMQAPQQIQQQIPVQTFGINGKVVSAVENITANDVPMDGSVAFFPKQDMTEIYAKSWNADGTIRTIVFKPVSHDTVSNLSHDTEKLKFDLSDECTGAFMQKFDELFGKIEQIENRLDKIPSGQRKTSQVKKESDPE</sequence>
<evidence type="ECO:0000313" key="3">
    <source>
        <dbReference type="Proteomes" id="UP000283513"/>
    </source>
</evidence>
<dbReference type="SUPFAM" id="SSF81995">
    <property type="entry name" value="beta-sandwich domain of Sec23/24"/>
    <property type="match status" value="1"/>
</dbReference>
<feature type="region of interest" description="Disordered" evidence="1">
    <location>
        <begin position="156"/>
        <end position="175"/>
    </location>
</feature>
<name>A0A413YYI2_9FIRM</name>
<evidence type="ECO:0000313" key="2">
    <source>
        <dbReference type="EMBL" id="RHC14104.1"/>
    </source>
</evidence>
<dbReference type="EMBL" id="QSHO01000017">
    <property type="protein sequence ID" value="RHC14104.1"/>
    <property type="molecule type" value="Genomic_DNA"/>
</dbReference>